<keyword evidence="1" id="KW-0812">Transmembrane</keyword>
<feature type="transmembrane region" description="Helical" evidence="1">
    <location>
        <begin position="347"/>
        <end position="370"/>
    </location>
</feature>
<dbReference type="OrthoDB" id="10460573at2759"/>
<sequence>MSMQVHPHPLPSHQSSLKKFIQKIPLSNIVLYLGAGLSIIDLLFDFAMVREYYNADQPKFATATLVTIFLNVFFTVFITVIQHFKHSKLVILRECLYVVTFIKPGLDAHRVVQGKQHEVDAFFDPKGEMLIGRVVELFAECIPGAVIQTMSFVNGPHSHIAILSLTSSILTASFISATITIEKDIDSKSRSHSPNYYGFINLISIPQTLTVCMLVLTMAACQLASKSFAVALANVESTNILVLYITVDVGFAFLVKVARSDFMYWVPIQSYFVRWCFSFAVRLTTKITADFAGTLQFRHPLENGGLHFMMTIFMTPFVCLYFGGRYLRFVEEEENRASMNYVFESSQIYGGLGALACLQFLCFVTFMLIIPRKYRASFWSTKTGSQFVIDKFAEAGDENASVKIDVFENHICVYKEIEQEVRVWLNEHLRKWVDEEVEWFDDQKKSLIPDDFVDDKVLLLKIRGIKVEKILKKRRNSIGGWDGTGDGAQGDGAQDESDQRSYSFMCANAQRGREQKCC</sequence>
<dbReference type="EMBL" id="BRXW01000640">
    <property type="protein sequence ID" value="GMH71536.1"/>
    <property type="molecule type" value="Genomic_DNA"/>
</dbReference>
<accession>A0A9W7AJ57</accession>
<keyword evidence="1" id="KW-0472">Membrane</keyword>
<name>A0A9W7AJ57_9STRA</name>
<feature type="transmembrane region" description="Helical" evidence="1">
    <location>
        <begin position="196"/>
        <end position="219"/>
    </location>
</feature>
<dbReference type="Proteomes" id="UP001165122">
    <property type="component" value="Unassembled WGS sequence"/>
</dbReference>
<keyword evidence="1" id="KW-1133">Transmembrane helix</keyword>
<protein>
    <submittedName>
        <fullName evidence="2">Uncharacterized protein</fullName>
    </submittedName>
</protein>
<comment type="caution">
    <text evidence="2">The sequence shown here is derived from an EMBL/GenBank/DDBJ whole genome shotgun (WGS) entry which is preliminary data.</text>
</comment>
<proteinExistence type="predicted"/>
<evidence type="ECO:0000313" key="3">
    <source>
        <dbReference type="Proteomes" id="UP001165122"/>
    </source>
</evidence>
<feature type="transmembrane region" description="Helical" evidence="1">
    <location>
        <begin position="306"/>
        <end position="327"/>
    </location>
</feature>
<reference evidence="3" key="1">
    <citation type="journal article" date="2023" name="Commun. Biol.">
        <title>Genome analysis of Parmales, the sister group of diatoms, reveals the evolutionary specialization of diatoms from phago-mixotrophs to photoautotrophs.</title>
        <authorList>
            <person name="Ban H."/>
            <person name="Sato S."/>
            <person name="Yoshikawa S."/>
            <person name="Yamada K."/>
            <person name="Nakamura Y."/>
            <person name="Ichinomiya M."/>
            <person name="Sato N."/>
            <person name="Blanc-Mathieu R."/>
            <person name="Endo H."/>
            <person name="Kuwata A."/>
            <person name="Ogata H."/>
        </authorList>
    </citation>
    <scope>NUCLEOTIDE SEQUENCE [LARGE SCALE GENOMIC DNA]</scope>
    <source>
        <strain evidence="3">NIES 3700</strain>
    </source>
</reference>
<feature type="transmembrane region" description="Helical" evidence="1">
    <location>
        <begin position="29"/>
        <end position="48"/>
    </location>
</feature>
<feature type="transmembrane region" description="Helical" evidence="1">
    <location>
        <begin position="240"/>
        <end position="258"/>
    </location>
</feature>
<evidence type="ECO:0000313" key="2">
    <source>
        <dbReference type="EMBL" id="GMH71536.1"/>
    </source>
</evidence>
<evidence type="ECO:0000256" key="1">
    <source>
        <dbReference type="SAM" id="Phobius"/>
    </source>
</evidence>
<organism evidence="2 3">
    <name type="scientific">Triparma laevis f. longispina</name>
    <dbReference type="NCBI Taxonomy" id="1714387"/>
    <lineage>
        <taxon>Eukaryota</taxon>
        <taxon>Sar</taxon>
        <taxon>Stramenopiles</taxon>
        <taxon>Ochrophyta</taxon>
        <taxon>Bolidophyceae</taxon>
        <taxon>Parmales</taxon>
        <taxon>Triparmaceae</taxon>
        <taxon>Triparma</taxon>
    </lineage>
</organism>
<feature type="transmembrane region" description="Helical" evidence="1">
    <location>
        <begin position="60"/>
        <end position="81"/>
    </location>
</feature>
<feature type="transmembrane region" description="Helical" evidence="1">
    <location>
        <begin position="160"/>
        <end position="181"/>
    </location>
</feature>
<keyword evidence="3" id="KW-1185">Reference proteome</keyword>
<gene>
    <name evidence="2" type="ORF">TrLO_g9086</name>
</gene>
<dbReference type="AlphaFoldDB" id="A0A9W7AJ57"/>